<proteinExistence type="predicted"/>
<name>A0A0D0CYP0_9AGAM</name>
<reference evidence="2" key="2">
    <citation type="submission" date="2015-01" db="EMBL/GenBank/DDBJ databases">
        <title>Evolutionary Origins and Diversification of the Mycorrhizal Mutualists.</title>
        <authorList>
            <consortium name="DOE Joint Genome Institute"/>
            <consortium name="Mycorrhizal Genomics Consortium"/>
            <person name="Kohler A."/>
            <person name="Kuo A."/>
            <person name="Nagy L.G."/>
            <person name="Floudas D."/>
            <person name="Copeland A."/>
            <person name="Barry K.W."/>
            <person name="Cichocki N."/>
            <person name="Veneault-Fourrey C."/>
            <person name="LaButti K."/>
            <person name="Lindquist E.A."/>
            <person name="Lipzen A."/>
            <person name="Lundell T."/>
            <person name="Morin E."/>
            <person name="Murat C."/>
            <person name="Riley R."/>
            <person name="Ohm R."/>
            <person name="Sun H."/>
            <person name="Tunlid A."/>
            <person name="Henrissat B."/>
            <person name="Grigoriev I.V."/>
            <person name="Hibbett D.S."/>
            <person name="Martin F."/>
        </authorList>
    </citation>
    <scope>NUCLEOTIDE SEQUENCE [LARGE SCALE GENOMIC DNA]</scope>
    <source>
        <strain evidence="2">Ve08.2h10</strain>
    </source>
</reference>
<reference evidence="1 2" key="1">
    <citation type="submission" date="2014-04" db="EMBL/GenBank/DDBJ databases">
        <authorList>
            <consortium name="DOE Joint Genome Institute"/>
            <person name="Kuo A."/>
            <person name="Kohler A."/>
            <person name="Jargeat P."/>
            <person name="Nagy L.G."/>
            <person name="Floudas D."/>
            <person name="Copeland A."/>
            <person name="Barry K.W."/>
            <person name="Cichocki N."/>
            <person name="Veneault-Fourrey C."/>
            <person name="LaButti K."/>
            <person name="Lindquist E.A."/>
            <person name="Lipzen A."/>
            <person name="Lundell T."/>
            <person name="Morin E."/>
            <person name="Murat C."/>
            <person name="Sun H."/>
            <person name="Tunlid A."/>
            <person name="Henrissat B."/>
            <person name="Grigoriev I.V."/>
            <person name="Hibbett D.S."/>
            <person name="Martin F."/>
            <person name="Nordberg H.P."/>
            <person name="Cantor M.N."/>
            <person name="Hua S.X."/>
        </authorList>
    </citation>
    <scope>NUCLEOTIDE SEQUENCE [LARGE SCALE GENOMIC DNA]</scope>
    <source>
        <strain evidence="1 2">Ve08.2h10</strain>
    </source>
</reference>
<keyword evidence="2" id="KW-1185">Reference proteome</keyword>
<organism evidence="1 2">
    <name type="scientific">Paxillus rubicundulus Ve08.2h10</name>
    <dbReference type="NCBI Taxonomy" id="930991"/>
    <lineage>
        <taxon>Eukaryota</taxon>
        <taxon>Fungi</taxon>
        <taxon>Dikarya</taxon>
        <taxon>Basidiomycota</taxon>
        <taxon>Agaricomycotina</taxon>
        <taxon>Agaricomycetes</taxon>
        <taxon>Agaricomycetidae</taxon>
        <taxon>Boletales</taxon>
        <taxon>Paxilineae</taxon>
        <taxon>Paxillaceae</taxon>
        <taxon>Paxillus</taxon>
    </lineage>
</organism>
<gene>
    <name evidence="1" type="ORF">PAXRUDRAFT_220878</name>
</gene>
<evidence type="ECO:0000313" key="1">
    <source>
        <dbReference type="EMBL" id="KIK80768.1"/>
    </source>
</evidence>
<accession>A0A0D0CYP0</accession>
<dbReference type="EMBL" id="KN825939">
    <property type="protein sequence ID" value="KIK80768.1"/>
    <property type="molecule type" value="Genomic_DNA"/>
</dbReference>
<protein>
    <submittedName>
        <fullName evidence="1">Uncharacterized protein</fullName>
    </submittedName>
</protein>
<dbReference type="AlphaFoldDB" id="A0A0D0CYP0"/>
<dbReference type="HOGENOM" id="CLU_1759397_0_0_1"/>
<dbReference type="InParanoid" id="A0A0D0CYP0"/>
<dbReference type="Proteomes" id="UP000054538">
    <property type="component" value="Unassembled WGS sequence"/>
</dbReference>
<evidence type="ECO:0000313" key="2">
    <source>
        <dbReference type="Proteomes" id="UP000054538"/>
    </source>
</evidence>
<sequence>MRWGSYQPKCMLLAHNFHDALDFGGPNRMHYEQFNCNSQNCYRGGEHDRAIVVRFRAHSLPIQLPPTDRLDGEAQPSIRRTSIRKFQQSDNIETSTLAALQRQLNLDVSDVACIGVPEYISRKNRRILGYDEDPGGIVVVIGFIHSYS</sequence>